<reference evidence="1 2" key="1">
    <citation type="submission" date="2024-02" db="EMBL/GenBank/DDBJ databases">
        <authorList>
            <person name="Chen Y."/>
            <person name="Shah S."/>
            <person name="Dougan E. K."/>
            <person name="Thang M."/>
            <person name="Chan C."/>
        </authorList>
    </citation>
    <scope>NUCLEOTIDE SEQUENCE [LARGE SCALE GENOMIC DNA]</scope>
</reference>
<organism evidence="1 2">
    <name type="scientific">Durusdinium trenchii</name>
    <dbReference type="NCBI Taxonomy" id="1381693"/>
    <lineage>
        <taxon>Eukaryota</taxon>
        <taxon>Sar</taxon>
        <taxon>Alveolata</taxon>
        <taxon>Dinophyceae</taxon>
        <taxon>Suessiales</taxon>
        <taxon>Symbiodiniaceae</taxon>
        <taxon>Durusdinium</taxon>
    </lineage>
</organism>
<comment type="caution">
    <text evidence="1">The sequence shown here is derived from an EMBL/GenBank/DDBJ whole genome shotgun (WGS) entry which is preliminary data.</text>
</comment>
<keyword evidence="2" id="KW-1185">Reference proteome</keyword>
<sequence length="61" mass="7127">MLAVQLQQELTEVQQFAEAEKNNFAQAGNRRGEAAMLLGTQLRRWLFRTLSRSFIFVMHMI</sequence>
<name>A0ABP0SU59_9DINO</name>
<proteinExistence type="predicted"/>
<gene>
    <name evidence="1" type="ORF">CCMP2556_LOCUS53530</name>
</gene>
<accession>A0ABP0SU59</accession>
<dbReference type="EMBL" id="CAXAMN010028239">
    <property type="protein sequence ID" value="CAK9115784.1"/>
    <property type="molecule type" value="Genomic_DNA"/>
</dbReference>
<evidence type="ECO:0000313" key="2">
    <source>
        <dbReference type="Proteomes" id="UP001642484"/>
    </source>
</evidence>
<dbReference type="Proteomes" id="UP001642484">
    <property type="component" value="Unassembled WGS sequence"/>
</dbReference>
<evidence type="ECO:0000313" key="1">
    <source>
        <dbReference type="EMBL" id="CAK9115784.1"/>
    </source>
</evidence>
<protein>
    <submittedName>
        <fullName evidence="1">Uncharacterized protein</fullName>
    </submittedName>
</protein>